<proteinExistence type="predicted"/>
<dbReference type="EMBL" id="GGEC01086014">
    <property type="protein sequence ID" value="MBX66498.1"/>
    <property type="molecule type" value="Transcribed_RNA"/>
</dbReference>
<accession>A0A2P2QHL4</accession>
<reference evidence="1" key="1">
    <citation type="submission" date="2018-02" db="EMBL/GenBank/DDBJ databases">
        <title>Rhizophora mucronata_Transcriptome.</title>
        <authorList>
            <person name="Meera S.P."/>
            <person name="Sreeshan A."/>
            <person name="Augustine A."/>
        </authorList>
    </citation>
    <scope>NUCLEOTIDE SEQUENCE</scope>
    <source>
        <tissue evidence="1">Leaf</tissue>
    </source>
</reference>
<dbReference type="AlphaFoldDB" id="A0A2P2QHL4"/>
<protein>
    <submittedName>
        <fullName evidence="1">Putative E3 ubiquitin-protein ligase RING1a</fullName>
    </submittedName>
</protein>
<sequence>MMNHCLHLHLHSPHHQTLEIQQSDDFSSLLCGHLDNDPAFFLQMHLL</sequence>
<evidence type="ECO:0000313" key="1">
    <source>
        <dbReference type="EMBL" id="MBX66498.1"/>
    </source>
</evidence>
<name>A0A2P2QHL4_RHIMU</name>
<organism evidence="1">
    <name type="scientific">Rhizophora mucronata</name>
    <name type="common">Asiatic mangrove</name>
    <dbReference type="NCBI Taxonomy" id="61149"/>
    <lineage>
        <taxon>Eukaryota</taxon>
        <taxon>Viridiplantae</taxon>
        <taxon>Streptophyta</taxon>
        <taxon>Embryophyta</taxon>
        <taxon>Tracheophyta</taxon>
        <taxon>Spermatophyta</taxon>
        <taxon>Magnoliopsida</taxon>
        <taxon>eudicotyledons</taxon>
        <taxon>Gunneridae</taxon>
        <taxon>Pentapetalae</taxon>
        <taxon>rosids</taxon>
        <taxon>fabids</taxon>
        <taxon>Malpighiales</taxon>
        <taxon>Rhizophoraceae</taxon>
        <taxon>Rhizophora</taxon>
    </lineage>
</organism>